<dbReference type="EMBL" id="VCLA01000145">
    <property type="protein sequence ID" value="MQT01985.1"/>
    <property type="molecule type" value="Genomic_DNA"/>
</dbReference>
<accession>A0A646KI92</accession>
<evidence type="ECO:0000313" key="2">
    <source>
        <dbReference type="Proteomes" id="UP000419138"/>
    </source>
</evidence>
<protein>
    <submittedName>
        <fullName evidence="1">Uncharacterized protein</fullName>
    </submittedName>
</protein>
<comment type="caution">
    <text evidence="1">The sequence shown here is derived from an EMBL/GenBank/DDBJ whole genome shotgun (WGS) entry which is preliminary data.</text>
</comment>
<organism evidence="1 2">
    <name type="scientific">Streptomyces jumonjinensis</name>
    <dbReference type="NCBI Taxonomy" id="1945"/>
    <lineage>
        <taxon>Bacteria</taxon>
        <taxon>Bacillati</taxon>
        <taxon>Actinomycetota</taxon>
        <taxon>Actinomycetes</taxon>
        <taxon>Kitasatosporales</taxon>
        <taxon>Streptomycetaceae</taxon>
        <taxon>Streptomyces</taxon>
    </lineage>
</organism>
<evidence type="ECO:0000313" key="1">
    <source>
        <dbReference type="EMBL" id="MQT01985.1"/>
    </source>
</evidence>
<name>A0A646KI92_STRJU</name>
<dbReference type="Proteomes" id="UP000419138">
    <property type="component" value="Unassembled WGS sequence"/>
</dbReference>
<dbReference type="AlphaFoldDB" id="A0A646KI92"/>
<proteinExistence type="predicted"/>
<sequence length="112" mass="12349">MPADFLSLPNPESIRIIDFDVAEIVPIPFGDHSYVLVVSGTKPFLNMRVQLSPRIYIEQPEYWGIEVLGDLSGFGLPALGPYTVTLPLNDLFGSKGIEVIGANTSKKLDRPY</sequence>
<keyword evidence="2" id="KW-1185">Reference proteome</keyword>
<dbReference type="OrthoDB" id="3533372at2"/>
<dbReference type="RefSeq" id="WP_153523683.1">
    <property type="nucleotide sequence ID" value="NZ_JBEPDZ010000088.1"/>
</dbReference>
<reference evidence="1 2" key="1">
    <citation type="submission" date="2019-05" db="EMBL/GenBank/DDBJ databases">
        <title>Comparative genomics and metabolomics analyses of clavulanic acid producing Streptomyces species provides insight into specialized metabolism and evolution of beta-lactam biosynthetic gene clusters.</title>
        <authorList>
            <person name="Moore M.A."/>
            <person name="Cruz-Morales P."/>
            <person name="Barona Gomez F."/>
            <person name="Kapil T."/>
        </authorList>
    </citation>
    <scope>NUCLEOTIDE SEQUENCE [LARGE SCALE GENOMIC DNA]</scope>
    <source>
        <strain evidence="1 2">NRRL 5741</strain>
    </source>
</reference>
<gene>
    <name evidence="1" type="ORF">FF041_17725</name>
</gene>